<dbReference type="SMART" id="SM00066">
    <property type="entry name" value="GAL4"/>
    <property type="match status" value="1"/>
</dbReference>
<dbReference type="PANTHER" id="PTHR43918:SF4">
    <property type="entry name" value="CARBOXYLIC ESTER HYDROLASE"/>
    <property type="match status" value="1"/>
</dbReference>
<dbReference type="OrthoDB" id="408631at2759"/>
<dbReference type="InterPro" id="IPR050654">
    <property type="entry name" value="AChE-related_enzymes"/>
</dbReference>
<dbReference type="Proteomes" id="UP000258309">
    <property type="component" value="Unassembled WGS sequence"/>
</dbReference>
<keyword evidence="2" id="KW-0378">Hydrolase</keyword>
<dbReference type="InterPro" id="IPR036864">
    <property type="entry name" value="Zn2-C6_fun-type_DNA-bd_sf"/>
</dbReference>
<dbReference type="PROSITE" id="PS00463">
    <property type="entry name" value="ZN2_CY6_FUNGAL_1"/>
    <property type="match status" value="1"/>
</dbReference>
<reference evidence="6 7" key="1">
    <citation type="submission" date="2018-05" db="EMBL/GenBank/DDBJ databases">
        <title>Draft genome sequence of Scytalidium lignicola DSM 105466, a ubiquitous saprotrophic fungus.</title>
        <authorList>
            <person name="Buettner E."/>
            <person name="Gebauer A.M."/>
            <person name="Hofrichter M."/>
            <person name="Liers C."/>
            <person name="Kellner H."/>
        </authorList>
    </citation>
    <scope>NUCLEOTIDE SEQUENCE [LARGE SCALE GENOMIC DNA]</scope>
    <source>
        <strain evidence="6 7">DSM 105466</strain>
    </source>
</reference>
<dbReference type="PROSITE" id="PS00941">
    <property type="entry name" value="CARBOXYLESTERASE_B_2"/>
    <property type="match status" value="1"/>
</dbReference>
<dbReference type="GO" id="GO:0000981">
    <property type="term" value="F:DNA-binding transcription factor activity, RNA polymerase II-specific"/>
    <property type="evidence" value="ECO:0007669"/>
    <property type="project" value="InterPro"/>
</dbReference>
<dbReference type="STRING" id="5539.A0A3E2GWR9"/>
<dbReference type="InterPro" id="IPR019826">
    <property type="entry name" value="Carboxylesterase_B_AS"/>
</dbReference>
<comment type="caution">
    <text evidence="6">The sequence shown here is derived from an EMBL/GenBank/DDBJ whole genome shotgun (WGS) entry which is preliminary data.</text>
</comment>
<dbReference type="Pfam" id="PF00172">
    <property type="entry name" value="Zn_clus"/>
    <property type="match status" value="1"/>
</dbReference>
<comment type="similarity">
    <text evidence="1">Belongs to the type-B carboxylesterase/lipase family.</text>
</comment>
<evidence type="ECO:0000256" key="4">
    <source>
        <dbReference type="SAM" id="MobiDB-lite"/>
    </source>
</evidence>
<dbReference type="Gene3D" id="3.40.50.1820">
    <property type="entry name" value="alpha/beta hydrolase"/>
    <property type="match status" value="1"/>
</dbReference>
<dbReference type="PROSITE" id="PS50048">
    <property type="entry name" value="ZN2_CY6_FUNGAL_2"/>
    <property type="match status" value="1"/>
</dbReference>
<evidence type="ECO:0000313" key="6">
    <source>
        <dbReference type="EMBL" id="RFU25203.1"/>
    </source>
</evidence>
<dbReference type="AlphaFoldDB" id="A0A3E2GWR9"/>
<dbReference type="SUPFAM" id="SSF57701">
    <property type="entry name" value="Zn2/Cys6 DNA-binding domain"/>
    <property type="match status" value="1"/>
</dbReference>
<feature type="non-terminal residue" evidence="6">
    <location>
        <position position="1"/>
    </location>
</feature>
<keyword evidence="7" id="KW-1185">Reference proteome</keyword>
<protein>
    <recommendedName>
        <fullName evidence="5">Zn(2)-C6 fungal-type domain-containing protein</fullName>
    </recommendedName>
</protein>
<keyword evidence="3" id="KW-0539">Nucleus</keyword>
<dbReference type="GO" id="GO:0008270">
    <property type="term" value="F:zinc ion binding"/>
    <property type="evidence" value="ECO:0007669"/>
    <property type="project" value="InterPro"/>
</dbReference>
<organism evidence="6 7">
    <name type="scientific">Scytalidium lignicola</name>
    <name type="common">Hyphomycete</name>
    <dbReference type="NCBI Taxonomy" id="5539"/>
    <lineage>
        <taxon>Eukaryota</taxon>
        <taxon>Fungi</taxon>
        <taxon>Dikarya</taxon>
        <taxon>Ascomycota</taxon>
        <taxon>Pezizomycotina</taxon>
        <taxon>Leotiomycetes</taxon>
        <taxon>Leotiomycetes incertae sedis</taxon>
        <taxon>Scytalidium</taxon>
    </lineage>
</organism>
<dbReference type="InterPro" id="IPR019819">
    <property type="entry name" value="Carboxylesterase_B_CS"/>
</dbReference>
<dbReference type="InterPro" id="IPR002018">
    <property type="entry name" value="CarbesteraseB"/>
</dbReference>
<accession>A0A3E2GWR9</accession>
<evidence type="ECO:0000313" key="7">
    <source>
        <dbReference type="Proteomes" id="UP000258309"/>
    </source>
</evidence>
<feature type="non-terminal residue" evidence="6">
    <location>
        <position position="1039"/>
    </location>
</feature>
<dbReference type="InterPro" id="IPR029058">
    <property type="entry name" value="AB_hydrolase_fold"/>
</dbReference>
<dbReference type="Pfam" id="PF00135">
    <property type="entry name" value="COesterase"/>
    <property type="match status" value="2"/>
</dbReference>
<dbReference type="SUPFAM" id="SSF53474">
    <property type="entry name" value="alpha/beta-Hydrolases"/>
    <property type="match status" value="1"/>
</dbReference>
<dbReference type="PROSITE" id="PS00122">
    <property type="entry name" value="CARBOXYLESTERASE_B_1"/>
    <property type="match status" value="1"/>
</dbReference>
<dbReference type="Gene3D" id="4.10.240.10">
    <property type="entry name" value="Zn(2)-C6 fungal-type DNA-binding domain"/>
    <property type="match status" value="1"/>
</dbReference>
<dbReference type="PANTHER" id="PTHR43918">
    <property type="entry name" value="ACETYLCHOLINESTERASE"/>
    <property type="match status" value="1"/>
</dbReference>
<name>A0A3E2GWR9_SCYLI</name>
<evidence type="ECO:0000256" key="3">
    <source>
        <dbReference type="ARBA" id="ARBA00023242"/>
    </source>
</evidence>
<dbReference type="InterPro" id="IPR001138">
    <property type="entry name" value="Zn2Cys6_DnaBD"/>
</dbReference>
<evidence type="ECO:0000259" key="5">
    <source>
        <dbReference type="PROSITE" id="PS50048"/>
    </source>
</evidence>
<dbReference type="EMBL" id="NCSJ02000353">
    <property type="protein sequence ID" value="RFU25203.1"/>
    <property type="molecule type" value="Genomic_DNA"/>
</dbReference>
<feature type="domain" description="Zn(2)-C6 fungal-type" evidence="5">
    <location>
        <begin position="20"/>
        <end position="48"/>
    </location>
</feature>
<evidence type="ECO:0000256" key="2">
    <source>
        <dbReference type="ARBA" id="ARBA00022801"/>
    </source>
</evidence>
<sequence length="1039" mass="113382">MPKVAKGRRQRAYHPKTRTGCLTCKKRRIKCDEVRPACLRCTSSGRVCDNSYYVQPPCSMRSDMVSVVAGPSFDLHVHVSPESRRSFVFFMQRTCPQQAGFFGSDFWERLVLQTAYHEPAIHYAIVAIGSLHELLERRTVIKDADKVFAFEQYSLAMRDLLLPITQTGERGVDSIQGHHALAGAHIRSGAKLLREISYHQSKGITQHQVLGSKRDRDCYVSLDAISRMYARMCPDINLINGSNKFELRERLCSDTTSDDVPLTFDSVEDAKNIFEYYRALFISSQAAPQSSSNSVDSPAVAKPDTRLFETLMSKYSLALQAYIESKSPYFTPMEDIAMAVLQLHVLGSYLSIYIELSPPDKKASWEDFMPQIKKMVQLSEKVLSTTSPGNNRGPKTFFCLDMGIVLPLYTLGSQCGDPTIRRKVIALLRLTSRQEAFWNSFLVAEAIERIMEAEENVLGGRNECTDGPDQVRLVSIEPFLGLDGNGGWLRHILRGELTLSFLVARTDPVVLFVARMDPVPLSLAALPGQSDCRPANSAQSERAPVGQIVETSSGSVAGRPAATDPEVSEYLGIPYAKPPIGDLRFAAPLKYAGFSRLNASTFGNSCPLKPSSGTAPTPAEIAASNITEVGLELITTISSPEVVYSEDCLYLNVWSRPQSGEPQKAVMVFIHGGGFTSGTSSIPIFNGAALAHREDVIVVNFNYRLSILGWPGNPTTQNNVALLDQRLAMEWIRDNISNFGGDPTRITLFGQSAGAASTDFYSYAWSSDPIAAGIILESGTTGLYPANSESVSAAAWYNISVALGCGDASTNSTTLLACMRNVEVDSLLGAIPQTGVNALLSAFGPTVDNTLIFSNYSQQTPASIPLLAGNNDYESGLFRTEFALSGETLPDSVWDAYDLAGFNCPAGIRANASLAVKNPTWRYRYFSVFPNINISAEGGAWHGAELQLLFGTTYLTGNDTAEEIDFEKYLQGAWTAFAKDPVNGLKTYESGWPLYNPAKKTLIRLGYGNAVGTNLASPILYDASCANASLSNLITSIFG</sequence>
<dbReference type="GO" id="GO:0052689">
    <property type="term" value="F:carboxylic ester hydrolase activity"/>
    <property type="evidence" value="ECO:0007669"/>
    <property type="project" value="TreeGrafter"/>
</dbReference>
<feature type="region of interest" description="Disordered" evidence="4">
    <location>
        <begin position="532"/>
        <end position="562"/>
    </location>
</feature>
<proteinExistence type="inferred from homology"/>
<dbReference type="CDD" id="cd00067">
    <property type="entry name" value="GAL4"/>
    <property type="match status" value="1"/>
</dbReference>
<gene>
    <name evidence="6" type="ORF">B7463_g11139</name>
</gene>
<evidence type="ECO:0000256" key="1">
    <source>
        <dbReference type="ARBA" id="ARBA00005964"/>
    </source>
</evidence>